<name>A0ABM4B3P9_HYDVU</name>
<evidence type="ECO:0000313" key="1">
    <source>
        <dbReference type="Proteomes" id="UP001652625"/>
    </source>
</evidence>
<protein>
    <submittedName>
        <fullName evidence="2">Uncharacterized protein LOC136075109</fullName>
    </submittedName>
</protein>
<keyword evidence="1" id="KW-1185">Reference proteome</keyword>
<organism evidence="1 2">
    <name type="scientific">Hydra vulgaris</name>
    <name type="common">Hydra</name>
    <name type="synonym">Hydra attenuata</name>
    <dbReference type="NCBI Taxonomy" id="6087"/>
    <lineage>
        <taxon>Eukaryota</taxon>
        <taxon>Metazoa</taxon>
        <taxon>Cnidaria</taxon>
        <taxon>Hydrozoa</taxon>
        <taxon>Hydroidolina</taxon>
        <taxon>Anthoathecata</taxon>
        <taxon>Aplanulata</taxon>
        <taxon>Hydridae</taxon>
        <taxon>Hydra</taxon>
    </lineage>
</organism>
<dbReference type="RefSeq" id="XP_065643459.1">
    <property type="nucleotide sequence ID" value="XM_065787387.1"/>
</dbReference>
<accession>A0ABM4B3P9</accession>
<reference evidence="2" key="2">
    <citation type="submission" date="2025-08" db="UniProtKB">
        <authorList>
            <consortium name="RefSeq"/>
        </authorList>
    </citation>
    <scope>IDENTIFICATION</scope>
</reference>
<dbReference type="Proteomes" id="UP001652625">
    <property type="component" value="Chromosome 01"/>
</dbReference>
<dbReference type="GeneID" id="136075109"/>
<evidence type="ECO:0000313" key="2">
    <source>
        <dbReference type="RefSeq" id="XP_065643459.1"/>
    </source>
</evidence>
<gene>
    <name evidence="2" type="primary">LOC136075109</name>
</gene>
<reference evidence="1" key="1">
    <citation type="submission" date="2025-05" db="UniProtKB">
        <authorList>
            <consortium name="RefSeq"/>
        </authorList>
    </citation>
    <scope>NUCLEOTIDE SEQUENCE [LARGE SCALE GENOMIC DNA]</scope>
</reference>
<sequence length="223" mass="25328">MIDGNVHTALSDVTNSSQCCSICVASPKAMNGIKKIVLKKGMTGSFFFGLSSLHAWIRFFECLLHIGYKMTLKKWQVRTVENKSKVKALKQQIQNRFKHEVGFIVDVPKPGGSGTSNGGNTSRRAIHNAEKLVEILIIDVELILNLHIILATILCGLDIDTDKFEAFCLKTARLYVHHYPWYYMPQYLHKILIHSFEIIKTLTLPIGMYSEEAQEARNKDFQN</sequence>
<proteinExistence type="predicted"/>